<dbReference type="InterPro" id="IPR051685">
    <property type="entry name" value="Ycf3/AcsC/BcsC/TPR_MFPF"/>
</dbReference>
<evidence type="ECO:0000256" key="2">
    <source>
        <dbReference type="ARBA" id="ARBA00022803"/>
    </source>
</evidence>
<dbReference type="RefSeq" id="WP_190461951.1">
    <property type="nucleotide sequence ID" value="NZ_JACJPW010000005.1"/>
</dbReference>
<dbReference type="Pfam" id="PF13432">
    <property type="entry name" value="TPR_16"/>
    <property type="match status" value="1"/>
</dbReference>
<dbReference type="AlphaFoldDB" id="A0A926ZES8"/>
<feature type="repeat" description="TPR" evidence="3">
    <location>
        <begin position="200"/>
        <end position="233"/>
    </location>
</feature>
<feature type="repeat" description="TPR" evidence="3">
    <location>
        <begin position="166"/>
        <end position="199"/>
    </location>
</feature>
<comment type="caution">
    <text evidence="5">The sequence shown here is derived from an EMBL/GenBank/DDBJ whole genome shotgun (WGS) entry which is preliminary data.</text>
</comment>
<dbReference type="SMART" id="SM00028">
    <property type="entry name" value="TPR"/>
    <property type="match status" value="3"/>
</dbReference>
<evidence type="ECO:0000256" key="4">
    <source>
        <dbReference type="SAM" id="MobiDB-lite"/>
    </source>
</evidence>
<dbReference type="PROSITE" id="PS50005">
    <property type="entry name" value="TPR"/>
    <property type="match status" value="3"/>
</dbReference>
<dbReference type="PROSITE" id="PS50293">
    <property type="entry name" value="TPR_REGION"/>
    <property type="match status" value="1"/>
</dbReference>
<dbReference type="Pfam" id="PF13414">
    <property type="entry name" value="TPR_11"/>
    <property type="match status" value="1"/>
</dbReference>
<dbReference type="EMBL" id="JACJPW010000005">
    <property type="protein sequence ID" value="MBD2180095.1"/>
    <property type="molecule type" value="Genomic_DNA"/>
</dbReference>
<keyword evidence="1" id="KW-0677">Repeat</keyword>
<evidence type="ECO:0000256" key="1">
    <source>
        <dbReference type="ARBA" id="ARBA00022737"/>
    </source>
</evidence>
<keyword evidence="2 3" id="KW-0802">TPR repeat</keyword>
<proteinExistence type="predicted"/>
<dbReference type="PANTHER" id="PTHR44943">
    <property type="entry name" value="CELLULOSE SYNTHASE OPERON PROTEIN C"/>
    <property type="match status" value="1"/>
</dbReference>
<protein>
    <submittedName>
        <fullName evidence="5">Tetratricopeptide repeat protein</fullName>
    </submittedName>
</protein>
<feature type="compositionally biased region" description="Low complexity" evidence="4">
    <location>
        <begin position="49"/>
        <end position="63"/>
    </location>
</feature>
<evidence type="ECO:0000313" key="5">
    <source>
        <dbReference type="EMBL" id="MBD2180095.1"/>
    </source>
</evidence>
<dbReference type="SUPFAM" id="SSF48452">
    <property type="entry name" value="TPR-like"/>
    <property type="match status" value="1"/>
</dbReference>
<evidence type="ECO:0000313" key="6">
    <source>
        <dbReference type="Proteomes" id="UP000641646"/>
    </source>
</evidence>
<dbReference type="InterPro" id="IPR019734">
    <property type="entry name" value="TPR_rpt"/>
</dbReference>
<organism evidence="5 6">
    <name type="scientific">Aerosakkonema funiforme FACHB-1375</name>
    <dbReference type="NCBI Taxonomy" id="2949571"/>
    <lineage>
        <taxon>Bacteria</taxon>
        <taxon>Bacillati</taxon>
        <taxon>Cyanobacteriota</taxon>
        <taxon>Cyanophyceae</taxon>
        <taxon>Oscillatoriophycideae</taxon>
        <taxon>Aerosakkonematales</taxon>
        <taxon>Aerosakkonemataceae</taxon>
        <taxon>Aerosakkonema</taxon>
    </lineage>
</organism>
<feature type="region of interest" description="Disordered" evidence="4">
    <location>
        <begin position="49"/>
        <end position="70"/>
    </location>
</feature>
<dbReference type="Proteomes" id="UP000641646">
    <property type="component" value="Unassembled WGS sequence"/>
</dbReference>
<accession>A0A926ZES8</accession>
<evidence type="ECO:0000256" key="3">
    <source>
        <dbReference type="PROSITE-ProRule" id="PRU00339"/>
    </source>
</evidence>
<reference evidence="5" key="1">
    <citation type="journal article" date="2015" name="ISME J.">
        <title>Draft Genome Sequence of Streptomyces incarnatus NRRL8089, which Produces the Nucleoside Antibiotic Sinefungin.</title>
        <authorList>
            <person name="Oshima K."/>
            <person name="Hattori M."/>
            <person name="Shimizu H."/>
            <person name="Fukuda K."/>
            <person name="Nemoto M."/>
            <person name="Inagaki K."/>
            <person name="Tamura T."/>
        </authorList>
    </citation>
    <scope>NUCLEOTIDE SEQUENCE</scope>
    <source>
        <strain evidence="5">FACHB-1375</strain>
    </source>
</reference>
<keyword evidence="6" id="KW-1185">Reference proteome</keyword>
<dbReference type="Gene3D" id="1.25.40.10">
    <property type="entry name" value="Tetratricopeptide repeat domain"/>
    <property type="match status" value="2"/>
</dbReference>
<name>A0A926ZES8_9CYAN</name>
<dbReference type="InterPro" id="IPR011990">
    <property type="entry name" value="TPR-like_helical_dom_sf"/>
</dbReference>
<feature type="repeat" description="TPR" evidence="3">
    <location>
        <begin position="132"/>
        <end position="165"/>
    </location>
</feature>
<gene>
    <name evidence="5" type="ORF">H6G03_03015</name>
</gene>
<dbReference type="PANTHER" id="PTHR44943:SF8">
    <property type="entry name" value="TPR REPEAT-CONTAINING PROTEIN MJ0263"/>
    <property type="match status" value="1"/>
</dbReference>
<reference evidence="5" key="2">
    <citation type="submission" date="2020-08" db="EMBL/GenBank/DDBJ databases">
        <authorList>
            <person name="Chen M."/>
            <person name="Teng W."/>
            <person name="Zhao L."/>
            <person name="Hu C."/>
            <person name="Zhou Y."/>
            <person name="Han B."/>
            <person name="Song L."/>
            <person name="Shu W."/>
        </authorList>
    </citation>
    <scope>NUCLEOTIDE SEQUENCE</scope>
    <source>
        <strain evidence="5">FACHB-1375</strain>
    </source>
</reference>
<sequence>MKMDSTANKLLTKSLTGLFLGILAGSGAYVSLLPQPSLAQIDDNEPALNLRPNARPRNNPLLPGSEPGDYEVKGEELQRCSLQANSDKKNCTSVISGYGQIVSFGTQLYTQGNLSSAESIFRQLTQSRPKEATPYYKLGVVLDRQGRIDEAISSYRKAIEINAKHALARNSLGVALARQGQIDDAIGEWRQALEINSEYADAWTNLGIAMLQQGKEADAVENFKKARELYLKQREFQKVKQVDELLQRINSQST</sequence>